<feature type="compositionally biased region" description="Basic and acidic residues" evidence="4">
    <location>
        <begin position="298"/>
        <end position="313"/>
    </location>
</feature>
<dbReference type="Proteomes" id="UP000005940">
    <property type="component" value="Chromosome"/>
</dbReference>
<sequence>MILYVHFGLRAVAGLGDPEPVYRRLVGLVGGVTPLVQALPPDALLADVAGARRYFDRDARDLAALVRMRVAAVHGIDCTVGVGPNPLLARIAAQSGPPNAIRCAPAGPEEIVAYLAPLPVAVLPGAGPATVRTLAPYGLVTVGDLQRVPAATLQRILGGPAARRLQEYARGADPARVVAAAPPETVTAVREFPRDELDPVRHRQALLGCVEELGWKLRREHRAAGALVLTVGYADRSSTVRTRALREPTAHSRALAEEADRMYGALALQRARVRSIALRAQDIAPEDRSAHQLTFDPSDDRARRLEAAADRARARFGPDAVHPASTAPKPAP</sequence>
<dbReference type="Gene3D" id="3.30.70.270">
    <property type="match status" value="1"/>
</dbReference>
<proteinExistence type="inferred from homology"/>
<organism evidence="6 7">
    <name type="scientific">Streptomyces tsukubensis (strain DSM 42081 / NBRC 108919 / NRRL 18488 / 9993)</name>
    <dbReference type="NCBI Taxonomy" id="1114943"/>
    <lineage>
        <taxon>Bacteria</taxon>
        <taxon>Bacillati</taxon>
        <taxon>Actinomycetota</taxon>
        <taxon>Actinomycetes</taxon>
        <taxon>Kitasatosporales</taxon>
        <taxon>Streptomycetaceae</taxon>
        <taxon>Streptomyces</taxon>
    </lineage>
</organism>
<evidence type="ECO:0000313" key="6">
    <source>
        <dbReference type="EMBL" id="QKM71624.1"/>
    </source>
</evidence>
<comment type="function">
    <text evidence="3">Poorly processive, error-prone DNA polymerase involved in untargeted mutagenesis. Copies undamaged DNA at stalled replication forks, which arise in vivo from mismatched or misaligned primer ends. These misaligned primers can be extended by PolIV. Exhibits no 3'-5' exonuclease (proofreading) activity. May be involved in translesional synthesis, in conjunction with the beta clamp from PolIII.</text>
</comment>
<dbReference type="InterPro" id="IPR017961">
    <property type="entry name" value="DNA_pol_Y-fam_little_finger"/>
</dbReference>
<dbReference type="InterPro" id="IPR053848">
    <property type="entry name" value="IMS_HHH_1"/>
</dbReference>
<dbReference type="SUPFAM" id="SSF56672">
    <property type="entry name" value="DNA/RNA polymerases"/>
    <property type="match status" value="1"/>
</dbReference>
<evidence type="ECO:0000256" key="3">
    <source>
        <dbReference type="ARBA" id="ARBA00025589"/>
    </source>
</evidence>
<evidence type="ECO:0000313" key="7">
    <source>
        <dbReference type="Proteomes" id="UP000005940"/>
    </source>
</evidence>
<evidence type="ECO:0000256" key="4">
    <source>
        <dbReference type="SAM" id="MobiDB-lite"/>
    </source>
</evidence>
<dbReference type="InterPro" id="IPR043128">
    <property type="entry name" value="Rev_trsase/Diguanyl_cyclase"/>
</dbReference>
<dbReference type="GO" id="GO:0003887">
    <property type="term" value="F:DNA-directed DNA polymerase activity"/>
    <property type="evidence" value="ECO:0007669"/>
    <property type="project" value="InterPro"/>
</dbReference>
<gene>
    <name evidence="6" type="ORF">STSU_015185</name>
</gene>
<keyword evidence="7" id="KW-1185">Reference proteome</keyword>
<evidence type="ECO:0000256" key="2">
    <source>
        <dbReference type="ARBA" id="ARBA00022763"/>
    </source>
</evidence>
<dbReference type="GO" id="GO:0003684">
    <property type="term" value="F:damaged DNA binding"/>
    <property type="evidence" value="ECO:0007669"/>
    <property type="project" value="InterPro"/>
</dbReference>
<accession>A0A7G3UMR8</accession>
<dbReference type="Gene3D" id="3.30.1490.100">
    <property type="entry name" value="DNA polymerase, Y-family, little finger domain"/>
    <property type="match status" value="1"/>
</dbReference>
<feature type="region of interest" description="Disordered" evidence="4">
    <location>
        <begin position="286"/>
        <end position="332"/>
    </location>
</feature>
<comment type="similarity">
    <text evidence="1">Belongs to the DNA polymerase type-Y family.</text>
</comment>
<dbReference type="InterPro" id="IPR050356">
    <property type="entry name" value="SulA_CellDiv_inhibitor"/>
</dbReference>
<dbReference type="PANTHER" id="PTHR35369:SF2">
    <property type="entry name" value="BLR3025 PROTEIN"/>
    <property type="match status" value="1"/>
</dbReference>
<dbReference type="InterPro" id="IPR036775">
    <property type="entry name" value="DNA_pol_Y-fam_lit_finger_sf"/>
</dbReference>
<dbReference type="Pfam" id="PF21999">
    <property type="entry name" value="IMS_HHH_1"/>
    <property type="match status" value="1"/>
</dbReference>
<dbReference type="AlphaFoldDB" id="A0A7G3UMR8"/>
<feature type="domain" description="UmuC" evidence="5">
    <location>
        <begin position="23"/>
        <end position="127"/>
    </location>
</feature>
<keyword evidence="2" id="KW-0227">DNA damage</keyword>
<evidence type="ECO:0000259" key="5">
    <source>
        <dbReference type="PROSITE" id="PS50173"/>
    </source>
</evidence>
<dbReference type="PROSITE" id="PS50173">
    <property type="entry name" value="UMUC"/>
    <property type="match status" value="1"/>
</dbReference>
<dbReference type="InterPro" id="IPR043502">
    <property type="entry name" value="DNA/RNA_pol_sf"/>
</dbReference>
<dbReference type="Pfam" id="PF11799">
    <property type="entry name" value="IMS_C"/>
    <property type="match status" value="1"/>
</dbReference>
<dbReference type="Pfam" id="PF00817">
    <property type="entry name" value="IMS"/>
    <property type="match status" value="1"/>
</dbReference>
<dbReference type="EMBL" id="CP029159">
    <property type="protein sequence ID" value="QKM71624.1"/>
    <property type="molecule type" value="Genomic_DNA"/>
</dbReference>
<evidence type="ECO:0000256" key="1">
    <source>
        <dbReference type="ARBA" id="ARBA00010945"/>
    </source>
</evidence>
<dbReference type="PANTHER" id="PTHR35369">
    <property type="entry name" value="BLR3025 PROTEIN-RELATED"/>
    <property type="match status" value="1"/>
</dbReference>
<protein>
    <recommendedName>
        <fullName evidence="5">UmuC domain-containing protein</fullName>
    </recommendedName>
</protein>
<name>A0A7G3UMR8_STRT9</name>
<dbReference type="Gene3D" id="1.10.150.20">
    <property type="entry name" value="5' to 3' exonuclease, C-terminal subdomain"/>
    <property type="match status" value="1"/>
</dbReference>
<dbReference type="GO" id="GO:0006281">
    <property type="term" value="P:DNA repair"/>
    <property type="evidence" value="ECO:0007669"/>
    <property type="project" value="InterPro"/>
</dbReference>
<dbReference type="InterPro" id="IPR001126">
    <property type="entry name" value="UmuC"/>
</dbReference>
<reference evidence="6 7" key="1">
    <citation type="journal article" date="2012" name="J. Bacteriol.">
        <title>Draft genome of Streptomyces tsukubaensis NRRL 18488, the producer of the clinically important immunosuppressant tacrolimus (FK506).</title>
        <authorList>
            <person name="Barreiro C."/>
            <person name="Prieto C."/>
            <person name="Sola-Landa A."/>
            <person name="Solera E."/>
            <person name="Martinez-Castro M."/>
            <person name="Perez-Redondo R."/>
            <person name="Garcia-Estrada C."/>
            <person name="Aparicio J.F."/>
            <person name="Fernandez-Martinez L.T."/>
            <person name="Santos-Aberturas J."/>
            <person name="Salehi-Najafabadi Z."/>
            <person name="Rodriguez-Garcia A."/>
            <person name="Tauch A."/>
            <person name="Martin J.F."/>
        </authorList>
    </citation>
    <scope>NUCLEOTIDE SEQUENCE [LARGE SCALE GENOMIC DNA]</scope>
    <source>
        <strain evidence="7">DSM 42081 / NBRC 108919 / NRRL 18488 / 9993</strain>
    </source>
</reference>
<dbReference type="SUPFAM" id="SSF100879">
    <property type="entry name" value="Lesion bypass DNA polymerase (Y-family), little finger domain"/>
    <property type="match status" value="1"/>
</dbReference>